<keyword evidence="4" id="KW-1185">Reference proteome</keyword>
<feature type="compositionally biased region" description="Low complexity" evidence="1">
    <location>
        <begin position="140"/>
        <end position="152"/>
    </location>
</feature>
<keyword evidence="2" id="KW-0812">Transmembrane</keyword>
<dbReference type="eggNOG" id="ENOG502RQQT">
    <property type="taxonomic scope" value="Eukaryota"/>
</dbReference>
<reference evidence="3 4" key="1">
    <citation type="journal article" date="2008" name="Genome Biol.">
        <title>The genome sequence of the model ascomycete fungus Podospora anserina.</title>
        <authorList>
            <person name="Espagne E."/>
            <person name="Lespinet O."/>
            <person name="Malagnac F."/>
            <person name="Da Silva C."/>
            <person name="Jaillon O."/>
            <person name="Porcel B.M."/>
            <person name="Couloux A."/>
            <person name="Aury J.-M."/>
            <person name="Segurens B."/>
            <person name="Poulain J."/>
            <person name="Anthouard V."/>
            <person name="Grossetete S."/>
            <person name="Khalili H."/>
            <person name="Coppin E."/>
            <person name="Dequard-Chablat M."/>
            <person name="Picard M."/>
            <person name="Contamine V."/>
            <person name="Arnaise S."/>
            <person name="Bourdais A."/>
            <person name="Berteaux-Lecellier V."/>
            <person name="Gautheret D."/>
            <person name="de Vries R.P."/>
            <person name="Battaglia E."/>
            <person name="Coutinho P.M."/>
            <person name="Danchin E.G.J."/>
            <person name="Henrissat B."/>
            <person name="El Khoury R."/>
            <person name="Sainsard-Chanet A."/>
            <person name="Boivin A."/>
            <person name="Pinan-Lucarre B."/>
            <person name="Sellem C.H."/>
            <person name="Debuchy R."/>
            <person name="Wincker P."/>
            <person name="Weissenbach J."/>
            <person name="Silar P."/>
        </authorList>
    </citation>
    <scope>NUCLEOTIDE SEQUENCE [LARGE SCALE GENOMIC DNA]</scope>
    <source>
        <strain evidence="4">S / ATCC MYA-4624 / DSM 980 / FGSC 10383</strain>
    </source>
</reference>
<dbReference type="PANTHER" id="PTHR35872">
    <property type="entry name" value="INTEGRAL MEMBRANE PROTEIN (AFU_ORTHOLOGUE AFUA_5G07110)"/>
    <property type="match status" value="1"/>
</dbReference>
<feature type="compositionally biased region" description="Polar residues" evidence="1">
    <location>
        <begin position="29"/>
        <end position="50"/>
    </location>
</feature>
<feature type="transmembrane region" description="Helical" evidence="2">
    <location>
        <begin position="539"/>
        <end position="561"/>
    </location>
</feature>
<feature type="compositionally biased region" description="Basic and acidic residues" evidence="1">
    <location>
        <begin position="97"/>
        <end position="113"/>
    </location>
</feature>
<dbReference type="Proteomes" id="UP000001197">
    <property type="component" value="Chromosome 6"/>
</dbReference>
<feature type="region of interest" description="Disordered" evidence="1">
    <location>
        <begin position="591"/>
        <end position="693"/>
    </location>
</feature>
<feature type="region of interest" description="Disordered" evidence="1">
    <location>
        <begin position="242"/>
        <end position="278"/>
    </location>
</feature>
<proteinExistence type="predicted"/>
<organism evidence="3 4">
    <name type="scientific">Podospora anserina (strain S / ATCC MYA-4624 / DSM 980 / FGSC 10383)</name>
    <name type="common">Pleurage anserina</name>
    <dbReference type="NCBI Taxonomy" id="515849"/>
    <lineage>
        <taxon>Eukaryota</taxon>
        <taxon>Fungi</taxon>
        <taxon>Dikarya</taxon>
        <taxon>Ascomycota</taxon>
        <taxon>Pezizomycotina</taxon>
        <taxon>Sordariomycetes</taxon>
        <taxon>Sordariomycetidae</taxon>
        <taxon>Sordariales</taxon>
        <taxon>Podosporaceae</taxon>
        <taxon>Podospora</taxon>
        <taxon>Podospora anserina</taxon>
    </lineage>
</organism>
<feature type="region of interest" description="Disordered" evidence="1">
    <location>
        <begin position="442"/>
        <end position="461"/>
    </location>
</feature>
<dbReference type="Pfam" id="PF11204">
    <property type="entry name" value="DUF2985"/>
    <property type="match status" value="1"/>
</dbReference>
<feature type="transmembrane region" description="Helical" evidence="2">
    <location>
        <begin position="376"/>
        <end position="395"/>
    </location>
</feature>
<dbReference type="AlphaFoldDB" id="A0A090CV13"/>
<evidence type="ECO:0008006" key="5">
    <source>
        <dbReference type="Google" id="ProtNLM"/>
    </source>
</evidence>
<dbReference type="EMBL" id="FO904941">
    <property type="protein sequence ID" value="CDP30367.1"/>
    <property type="molecule type" value="Genomic_DNA"/>
</dbReference>
<dbReference type="PANTHER" id="PTHR35872:SF2">
    <property type="entry name" value="INTEGRAL MEMBRANE PROTEIN (AFU_ORTHOLOGUE AFUA_5G07110)"/>
    <property type="match status" value="1"/>
</dbReference>
<sequence>MQPDRPSPSTTNVAHVNSYFNGASPAPEAQQSTQDSGATPLTPITEQPPQHVTPARPPSAPARSVAFRPLDRQQSAIQLRRLRPSALGSRLTPTMTHEPHTQAHDWEDDHATDVGRSGGRRLSSSEPQRPSMPRAIETVPPLSSVPESPSQSNAQQDGLPHTGRLHRALGRRRQTVLNPHQVSGGSGDDVYESRVVDFLDVIDPEVATLSSITNIQNSLFLPSLGKWVNRRPTYDLPQLPPMPGAFPPSKESIASAAAAVQGEQQGEHAGPRSPSLSSVLTSEPQYAILPNDASLQGWREEDVKLLNDYVRHMLHSRRSKIKQRFKAFGKYVRRPLGFLITLYATLITLFGLAWVLFLIGWVYVGDSEKQLYAIDIIDYVLVALFAIVGDGMAPFRAKDTYHMFFVARYHRKTWRRRERLALPELKDHNDLPIAEEHRIADDDLEAQQTQQRSSSTEKITRKDKDEFVPVLSEKQQARLIHHQSKLAKSHTFFKPHETETHHAFPLRLLIAIVLLLDLHSLLQISLGAVTFGIPSHRRPVAATTTILCCSIVTNITAGLLITIGDRRTRKKDVLERLMRQEMTGEVIKKIEKKKEKERKQEEELKHEQETGEKPRKSLSLALPWKDTSGDEGTQTGHEKEKRARSLSVPRTKRKKEKEEVGRFSSEVESTQGGGSKGAQDTERLKMPGAFEED</sequence>
<dbReference type="InterPro" id="IPR021369">
    <property type="entry name" value="DUF2985"/>
</dbReference>
<evidence type="ECO:0000313" key="4">
    <source>
        <dbReference type="Proteomes" id="UP000001197"/>
    </source>
</evidence>
<reference evidence="4" key="2">
    <citation type="journal article" date="2014" name="Genetics">
        <title>Maintaining two mating types: Structure of the mating type locus and its role in heterokaryosis in Podospora anserina.</title>
        <authorList>
            <person name="Grognet P."/>
            <person name="Bidard F."/>
            <person name="Kuchly C."/>
            <person name="Tong L.C.H."/>
            <person name="Coppin E."/>
            <person name="Benkhali J.A."/>
            <person name="Couloux A."/>
            <person name="Wincker P."/>
            <person name="Debuchy R."/>
            <person name="Silar P."/>
        </authorList>
    </citation>
    <scope>GENOME REANNOTATION</scope>
    <source>
        <strain evidence="4">S / ATCC MYA-4624 / DSM 980 / FGSC 10383</strain>
    </source>
</reference>
<evidence type="ECO:0000256" key="2">
    <source>
        <dbReference type="SAM" id="Phobius"/>
    </source>
</evidence>
<keyword evidence="2" id="KW-0472">Membrane</keyword>
<accession>A0A090CV13</accession>
<feature type="compositionally biased region" description="Polar residues" evidence="1">
    <location>
        <begin position="7"/>
        <end position="21"/>
    </location>
</feature>
<feature type="transmembrane region" description="Helical" evidence="2">
    <location>
        <begin position="508"/>
        <end position="533"/>
    </location>
</feature>
<feature type="region of interest" description="Disordered" evidence="1">
    <location>
        <begin position="1"/>
        <end position="162"/>
    </location>
</feature>
<evidence type="ECO:0000313" key="3">
    <source>
        <dbReference type="EMBL" id="CDP30367.1"/>
    </source>
</evidence>
<feature type="compositionally biased region" description="Basic and acidic residues" evidence="1">
    <location>
        <begin position="591"/>
        <end position="615"/>
    </location>
</feature>
<feature type="compositionally biased region" description="Low complexity" evidence="1">
    <location>
        <begin position="249"/>
        <end position="264"/>
    </location>
</feature>
<name>A0A090CV13_PODAN</name>
<feature type="compositionally biased region" description="Polar residues" evidence="1">
    <location>
        <begin position="446"/>
        <end position="457"/>
    </location>
</feature>
<protein>
    <recommendedName>
        <fullName evidence="5">Integral membrane protein</fullName>
    </recommendedName>
</protein>
<evidence type="ECO:0000256" key="1">
    <source>
        <dbReference type="SAM" id="MobiDB-lite"/>
    </source>
</evidence>
<feature type="transmembrane region" description="Helical" evidence="2">
    <location>
        <begin position="336"/>
        <end position="364"/>
    </location>
</feature>
<dbReference type="InParanoid" id="A0A090CV13"/>
<keyword evidence="2" id="KW-1133">Transmembrane helix</keyword>